<dbReference type="PROSITE" id="PS51257">
    <property type="entry name" value="PROKAR_LIPOPROTEIN"/>
    <property type="match status" value="1"/>
</dbReference>
<evidence type="ECO:0000313" key="1">
    <source>
        <dbReference type="EMBL" id="MBD2755399.1"/>
    </source>
</evidence>
<gene>
    <name evidence="1" type="ORF">IC230_21030</name>
</gene>
<dbReference type="EMBL" id="JACXAA010000008">
    <property type="protein sequence ID" value="MBD2755399.1"/>
    <property type="molecule type" value="Genomic_DNA"/>
</dbReference>
<reference evidence="1" key="1">
    <citation type="submission" date="2020-09" db="EMBL/GenBank/DDBJ databases">
        <authorList>
            <person name="Kim M.K."/>
        </authorList>
    </citation>
    <scope>NUCLEOTIDE SEQUENCE</scope>
    <source>
        <strain evidence="1">BT704</strain>
    </source>
</reference>
<name>A0A927B4T7_9BACT</name>
<organism evidence="1 2">
    <name type="scientific">Spirosoma validum</name>
    <dbReference type="NCBI Taxonomy" id="2771355"/>
    <lineage>
        <taxon>Bacteria</taxon>
        <taxon>Pseudomonadati</taxon>
        <taxon>Bacteroidota</taxon>
        <taxon>Cytophagia</taxon>
        <taxon>Cytophagales</taxon>
        <taxon>Cytophagaceae</taxon>
        <taxon>Spirosoma</taxon>
    </lineage>
</organism>
<proteinExistence type="predicted"/>
<dbReference type="AlphaFoldDB" id="A0A927B4T7"/>
<sequence length="150" mass="16777">MHKFTIMIVGLLFTSSCWSCSSKGDEVKDTENEVFAIHDEVMPKMGNMLKLQKQLKLHIASLDSIKATGTASGTLRIDEDRDQAMRLSRNLKVADSLMMNWMSRYNGDTLAKLSSDEALKYLGAQKDQITDVQTKVNASIEQATQFLGKK</sequence>
<comment type="caution">
    <text evidence="1">The sequence shown here is derived from an EMBL/GenBank/DDBJ whole genome shotgun (WGS) entry which is preliminary data.</text>
</comment>
<keyword evidence="2" id="KW-1185">Reference proteome</keyword>
<dbReference type="Proteomes" id="UP000653797">
    <property type="component" value="Unassembled WGS sequence"/>
</dbReference>
<evidence type="ECO:0000313" key="2">
    <source>
        <dbReference type="Proteomes" id="UP000653797"/>
    </source>
</evidence>
<dbReference type="RefSeq" id="WP_191041022.1">
    <property type="nucleotide sequence ID" value="NZ_JACXAA010000008.1"/>
</dbReference>
<protein>
    <submittedName>
        <fullName evidence="1">Viral A-type inclusion protein</fullName>
    </submittedName>
</protein>
<accession>A0A927B4T7</accession>